<organism evidence="20 21">
    <name type="scientific">Poecilia reticulata</name>
    <name type="common">Guppy</name>
    <name type="synonym">Acanthophacelus reticulatus</name>
    <dbReference type="NCBI Taxonomy" id="8081"/>
    <lineage>
        <taxon>Eukaryota</taxon>
        <taxon>Metazoa</taxon>
        <taxon>Chordata</taxon>
        <taxon>Craniata</taxon>
        <taxon>Vertebrata</taxon>
        <taxon>Euteleostomi</taxon>
        <taxon>Actinopterygii</taxon>
        <taxon>Neopterygii</taxon>
        <taxon>Teleostei</taxon>
        <taxon>Neoteleostei</taxon>
        <taxon>Acanthomorphata</taxon>
        <taxon>Ovalentaria</taxon>
        <taxon>Atherinomorphae</taxon>
        <taxon>Cyprinodontiformes</taxon>
        <taxon>Poeciliidae</taxon>
        <taxon>Poeciliinae</taxon>
        <taxon>Poecilia</taxon>
    </lineage>
</organism>
<evidence type="ECO:0000259" key="18">
    <source>
        <dbReference type="SMART" id="SM00355"/>
    </source>
</evidence>
<keyword evidence="6" id="KW-0677">Repeat</keyword>
<feature type="domain" description="C2H2-type" evidence="18">
    <location>
        <begin position="442"/>
        <end position="466"/>
    </location>
</feature>
<keyword evidence="2" id="KW-0813">Transport</keyword>
<comment type="function">
    <text evidence="14">Acts as a bona fide target gene of p53/TP53. May play a role in the TP53-dependent growth regulatory pathway. May contribute to TP53-mediated apoptosis by regulation of TP53 expression and translocation to the nucleus and nucleolus.</text>
</comment>
<sequence>MMALQLRSGDAAYYQRAEYCRNYTSPPVGYTDSSHYFARLPGPDAMLKPPLSLFSHPQQPFHYMDSLHHLGPPPMAPTQPLGPPPIAATQPIGPPALPPTQSLGPSAHTLRPPSITPPHTLVPPPMPPTRPMGPPPMAHTLVPPPVDPTQAIAPPTIDLTQPLGPPHLPPAQALVPPPVAPAPTRFPLPPSPLSSPPAPDPDPSQITPRPPGPTPVSSYPCGPLPGQAAPASEQPQDEGSSLGLEEQDDPLGLEELCKPLYCKLCNVTLNSAQQAQAHYQGKNHSKKLRNFYAGSQQPPAIRIPEALEGAGPNAGSGAADADGGRQALYKGAPRVILATENDYCKLCDASFSSLAVAQAHYQGKNHAKKLRLAEAQQNSSNMEGSSEGAPRKNRKDGNEYRLVKNRRSPQLPAAMPGPYYNPRPRQRIPRDLAMCVTPSGQFYCSMCNCGAEQETDFRQHLESKQHKAKVSELRYRHEMENLGYS</sequence>
<dbReference type="InterPro" id="IPR052644">
    <property type="entry name" value="ZMAT3"/>
</dbReference>
<keyword evidence="21" id="KW-1185">Reference proteome</keyword>
<comment type="subcellular location">
    <subcellularLocation>
        <location evidence="1">Nucleus</location>
        <location evidence="1">Nucleolus</location>
    </subcellularLocation>
</comment>
<reference evidence="21" key="1">
    <citation type="submission" date="2013-11" db="EMBL/GenBank/DDBJ databases">
        <title>The genomic landscape of the Guanapo guppy.</title>
        <authorList>
            <person name="Kuenstner A."/>
            <person name="Dreyer C."/>
        </authorList>
    </citation>
    <scope>NUCLEOTIDE SEQUENCE</scope>
    <source>
        <strain evidence="21">Guanapo</strain>
    </source>
</reference>
<dbReference type="FunFam" id="3.30.160.60:FF:000612">
    <property type="entry name" value="Zinc finger matrin-type protein 3"/>
    <property type="match status" value="1"/>
</dbReference>
<dbReference type="CTD" id="64393"/>
<feature type="domain" description="C2H2-type" evidence="18">
    <location>
        <begin position="260"/>
        <end position="284"/>
    </location>
</feature>
<keyword evidence="3" id="KW-0341">Growth regulation</keyword>
<dbReference type="Proteomes" id="UP000242638">
    <property type="component" value="Unassembled WGS sequence"/>
</dbReference>
<feature type="domain" description="U1-type" evidence="19">
    <location>
        <begin position="339"/>
        <end position="373"/>
    </location>
</feature>
<reference evidence="20" key="2">
    <citation type="submission" date="2025-08" db="UniProtKB">
        <authorList>
            <consortium name="Ensembl"/>
        </authorList>
    </citation>
    <scope>IDENTIFICATION</scope>
    <source>
        <strain evidence="20">Guanapo</strain>
    </source>
</reference>
<keyword evidence="5" id="KW-0479">Metal-binding</keyword>
<dbReference type="KEGG" id="pret:103463109"/>
<dbReference type="OMA" id="PTPWWIP"/>
<keyword evidence="8" id="KW-0863">Zinc-finger</keyword>
<dbReference type="FunFam" id="3.30.160.60:FF:000285">
    <property type="entry name" value="Zinc finger matrin-type protein 3"/>
    <property type="match status" value="1"/>
</dbReference>
<evidence type="ECO:0000256" key="6">
    <source>
        <dbReference type="ARBA" id="ARBA00022737"/>
    </source>
</evidence>
<dbReference type="GeneID" id="103463109"/>
<dbReference type="GeneTree" id="ENSGT00730000111202"/>
<dbReference type="GO" id="GO:0015031">
    <property type="term" value="P:protein transport"/>
    <property type="evidence" value="ECO:0007669"/>
    <property type="project" value="UniProtKB-KW"/>
</dbReference>
<dbReference type="PANTHER" id="PTHR46786:SF1">
    <property type="entry name" value="ZINC FINGER MATRIN-TYPE PROTEIN 3"/>
    <property type="match status" value="1"/>
</dbReference>
<dbReference type="SMART" id="SM00355">
    <property type="entry name" value="ZnF_C2H2"/>
    <property type="match status" value="3"/>
</dbReference>
<dbReference type="PRINTS" id="PR01217">
    <property type="entry name" value="PRICHEXTENSN"/>
</dbReference>
<dbReference type="InterPro" id="IPR036236">
    <property type="entry name" value="Znf_C2H2_sf"/>
</dbReference>
<evidence type="ECO:0000256" key="4">
    <source>
        <dbReference type="ARBA" id="ARBA00022703"/>
    </source>
</evidence>
<feature type="compositionally biased region" description="Polar residues" evidence="17">
    <location>
        <begin position="375"/>
        <end position="384"/>
    </location>
</feature>
<evidence type="ECO:0000256" key="11">
    <source>
        <dbReference type="ARBA" id="ARBA00022927"/>
    </source>
</evidence>
<dbReference type="AlphaFoldDB" id="A0A3P9QGT2"/>
<evidence type="ECO:0000256" key="8">
    <source>
        <dbReference type="ARBA" id="ARBA00022771"/>
    </source>
</evidence>
<feature type="compositionally biased region" description="Pro residues" evidence="17">
    <location>
        <begin position="74"/>
        <end position="98"/>
    </location>
</feature>
<keyword evidence="11" id="KW-0653">Protein transport</keyword>
<evidence type="ECO:0000256" key="12">
    <source>
        <dbReference type="ARBA" id="ARBA00023010"/>
    </source>
</evidence>
<evidence type="ECO:0000256" key="2">
    <source>
        <dbReference type="ARBA" id="ARBA00022448"/>
    </source>
</evidence>
<evidence type="ECO:0000256" key="1">
    <source>
        <dbReference type="ARBA" id="ARBA00004604"/>
    </source>
</evidence>
<protein>
    <recommendedName>
        <fullName evidence="16">Zinc finger matrin-type protein 3</fullName>
    </recommendedName>
</protein>
<reference evidence="20" key="3">
    <citation type="submission" date="2025-09" db="UniProtKB">
        <authorList>
            <consortium name="Ensembl"/>
        </authorList>
    </citation>
    <scope>IDENTIFICATION</scope>
    <source>
        <strain evidence="20">Guanapo</strain>
    </source>
</reference>
<evidence type="ECO:0000256" key="16">
    <source>
        <dbReference type="ARBA" id="ARBA00067763"/>
    </source>
</evidence>
<dbReference type="GO" id="GO:0003723">
    <property type="term" value="F:RNA binding"/>
    <property type="evidence" value="ECO:0007669"/>
    <property type="project" value="UniProtKB-KW"/>
</dbReference>
<evidence type="ECO:0000256" key="13">
    <source>
        <dbReference type="ARBA" id="ARBA00023242"/>
    </source>
</evidence>
<feature type="region of interest" description="Disordered" evidence="17">
    <location>
        <begin position="74"/>
        <end position="246"/>
    </location>
</feature>
<dbReference type="SMART" id="SM00451">
    <property type="entry name" value="ZnF_U1"/>
    <property type="match status" value="3"/>
</dbReference>
<evidence type="ECO:0000256" key="15">
    <source>
        <dbReference type="ARBA" id="ARBA00066226"/>
    </source>
</evidence>
<dbReference type="Pfam" id="PF12874">
    <property type="entry name" value="zf-met"/>
    <property type="match status" value="3"/>
</dbReference>
<dbReference type="GO" id="GO:0006974">
    <property type="term" value="P:DNA damage response"/>
    <property type="evidence" value="ECO:0007669"/>
    <property type="project" value="UniProtKB-KW"/>
</dbReference>
<keyword evidence="4" id="KW-0053">Apoptosis</keyword>
<accession>A0A3P9QGT2</accession>
<proteinExistence type="predicted"/>
<dbReference type="PANTHER" id="PTHR46786">
    <property type="entry name" value="ZINC FINGER MATRIN-TYPE PROTEIN 3"/>
    <property type="match status" value="1"/>
</dbReference>
<evidence type="ECO:0000313" key="20">
    <source>
        <dbReference type="Ensembl" id="ENSPREP00000033400.1"/>
    </source>
</evidence>
<dbReference type="GO" id="GO:0006915">
    <property type="term" value="P:apoptotic process"/>
    <property type="evidence" value="ECO:0007669"/>
    <property type="project" value="UniProtKB-KW"/>
</dbReference>
<feature type="compositionally biased region" description="Pro residues" evidence="17">
    <location>
        <begin position="114"/>
        <end position="147"/>
    </location>
</feature>
<dbReference type="SUPFAM" id="SSF57667">
    <property type="entry name" value="beta-beta-alpha zinc fingers"/>
    <property type="match status" value="3"/>
</dbReference>
<evidence type="ECO:0000256" key="9">
    <source>
        <dbReference type="ARBA" id="ARBA00022833"/>
    </source>
</evidence>
<keyword evidence="9" id="KW-0862">Zinc</keyword>
<evidence type="ECO:0000256" key="10">
    <source>
        <dbReference type="ARBA" id="ARBA00022884"/>
    </source>
</evidence>
<keyword evidence="10" id="KW-0694">RNA-binding</keyword>
<dbReference type="OrthoDB" id="434647at2759"/>
<dbReference type="InterPro" id="IPR013087">
    <property type="entry name" value="Znf_C2H2_type"/>
</dbReference>
<dbReference type="InterPro" id="IPR003604">
    <property type="entry name" value="Matrin/U1-like-C_Znf_C2H2"/>
</dbReference>
<evidence type="ECO:0000256" key="14">
    <source>
        <dbReference type="ARBA" id="ARBA00054392"/>
    </source>
</evidence>
<name>A0A3P9QGT2_POERE</name>
<evidence type="ECO:0000256" key="3">
    <source>
        <dbReference type="ARBA" id="ARBA00022604"/>
    </source>
</evidence>
<keyword evidence="13" id="KW-0539">Nucleus</keyword>
<dbReference type="GO" id="GO:0005730">
    <property type="term" value="C:nucleolus"/>
    <property type="evidence" value="ECO:0007669"/>
    <property type="project" value="UniProtKB-SubCell"/>
</dbReference>
<evidence type="ECO:0000313" key="21">
    <source>
        <dbReference type="Proteomes" id="UP000242638"/>
    </source>
</evidence>
<keyword evidence="12" id="KW-0811">Translocation</keyword>
<feature type="domain" description="U1-type" evidence="19">
    <location>
        <begin position="439"/>
        <end position="473"/>
    </location>
</feature>
<evidence type="ECO:0000259" key="19">
    <source>
        <dbReference type="SMART" id="SM00451"/>
    </source>
</evidence>
<dbReference type="RefSeq" id="XP_008404504.1">
    <property type="nucleotide sequence ID" value="XM_008406282.2"/>
</dbReference>
<feature type="compositionally biased region" description="Pro residues" evidence="17">
    <location>
        <begin position="163"/>
        <end position="214"/>
    </location>
</feature>
<evidence type="ECO:0000256" key="7">
    <source>
        <dbReference type="ARBA" id="ARBA00022763"/>
    </source>
</evidence>
<feature type="domain" description="C2H2-type" evidence="18">
    <location>
        <begin position="342"/>
        <end position="366"/>
    </location>
</feature>
<evidence type="ECO:0000256" key="17">
    <source>
        <dbReference type="SAM" id="MobiDB-lite"/>
    </source>
</evidence>
<dbReference type="STRING" id="8081.ENSPREP00000033400"/>
<evidence type="ECO:0000256" key="5">
    <source>
        <dbReference type="ARBA" id="ARBA00022723"/>
    </source>
</evidence>
<feature type="region of interest" description="Disordered" evidence="17">
    <location>
        <begin position="375"/>
        <end position="401"/>
    </location>
</feature>
<comment type="subunit">
    <text evidence="15">Interacts with dsRNA.</text>
</comment>
<dbReference type="Ensembl" id="ENSPRET00000033779.1">
    <property type="protein sequence ID" value="ENSPREP00000033400.1"/>
    <property type="gene ID" value="ENSPREG00000022632.1"/>
</dbReference>
<keyword evidence="7" id="KW-0227">DNA damage</keyword>
<dbReference type="Gene3D" id="3.30.160.60">
    <property type="entry name" value="Classic Zinc Finger"/>
    <property type="match status" value="3"/>
</dbReference>
<dbReference type="GO" id="GO:0008270">
    <property type="term" value="F:zinc ion binding"/>
    <property type="evidence" value="ECO:0007669"/>
    <property type="project" value="UniProtKB-KW"/>
</dbReference>
<feature type="domain" description="U1-type" evidence="19">
    <location>
        <begin position="257"/>
        <end position="291"/>
    </location>
</feature>